<dbReference type="SUPFAM" id="SSF53335">
    <property type="entry name" value="S-adenosyl-L-methionine-dependent methyltransferases"/>
    <property type="match status" value="1"/>
</dbReference>
<protein>
    <submittedName>
        <fullName evidence="1">Uncharacterized protein</fullName>
    </submittedName>
</protein>
<dbReference type="OrthoDB" id="447442at2759"/>
<evidence type="ECO:0000313" key="1">
    <source>
        <dbReference type="EMBL" id="CAE8585753.1"/>
    </source>
</evidence>
<accession>A0A813DAU7</accession>
<name>A0A813DAU7_POLGL</name>
<gene>
    <name evidence="1" type="ORF">PGLA1383_LOCUS4656</name>
</gene>
<sequence>MCDAPSVIDYDASGLPCQDNSQAGNQQKEQGRTNVVYITWARFHVLQMTVLLCVENTPEISLAMLQGLLGVRYFLYQLFVDCSDVGHHGATRARTYVFCLHKVRGRYLTDIFELYHALKDRVSETVATRPSDYMIASREDILMEASEIAKVRKKDFRPLDVNLAYLLTDREEGCRQQYDSEYYRRFGKRPATNPDLCYYLRDEPSWSLTWSATSKRIPTYRTGSGKMWFPFYNRFMVSRDILASMGFPVSQSVALAMGVPQVPMRDPKRAGDLAGNAMHLTSCFMVQICGLVCFGKRPHYQLE</sequence>
<reference evidence="1" key="1">
    <citation type="submission" date="2021-02" db="EMBL/GenBank/DDBJ databases">
        <authorList>
            <person name="Dougan E. K."/>
            <person name="Rhodes N."/>
            <person name="Thang M."/>
            <person name="Chan C."/>
        </authorList>
    </citation>
    <scope>NUCLEOTIDE SEQUENCE</scope>
</reference>
<organism evidence="1 2">
    <name type="scientific">Polarella glacialis</name>
    <name type="common">Dinoflagellate</name>
    <dbReference type="NCBI Taxonomy" id="89957"/>
    <lineage>
        <taxon>Eukaryota</taxon>
        <taxon>Sar</taxon>
        <taxon>Alveolata</taxon>
        <taxon>Dinophyceae</taxon>
        <taxon>Suessiales</taxon>
        <taxon>Suessiaceae</taxon>
        <taxon>Polarella</taxon>
    </lineage>
</organism>
<proteinExistence type="predicted"/>
<keyword evidence="2" id="KW-1185">Reference proteome</keyword>
<evidence type="ECO:0000313" key="2">
    <source>
        <dbReference type="Proteomes" id="UP000654075"/>
    </source>
</evidence>
<dbReference type="AlphaFoldDB" id="A0A813DAU7"/>
<comment type="caution">
    <text evidence="1">The sequence shown here is derived from an EMBL/GenBank/DDBJ whole genome shotgun (WGS) entry which is preliminary data.</text>
</comment>
<dbReference type="InterPro" id="IPR029063">
    <property type="entry name" value="SAM-dependent_MTases_sf"/>
</dbReference>
<dbReference type="Proteomes" id="UP000654075">
    <property type="component" value="Unassembled WGS sequence"/>
</dbReference>
<dbReference type="EMBL" id="CAJNNV010001759">
    <property type="protein sequence ID" value="CAE8585753.1"/>
    <property type="molecule type" value="Genomic_DNA"/>
</dbReference>